<accession>A0A364N187</accession>
<evidence type="ECO:0000313" key="3">
    <source>
        <dbReference type="Proteomes" id="UP000249619"/>
    </source>
</evidence>
<sequence length="97" mass="10637">MITRADNLSGHFSVGVEEIHRRSVVESLLIELAGKGDPMTKIAAVKPKVEDEDLLGVDLTNDDIAQPAKSINTRKRKSTGEAPAQSPRKTKLKMKEE</sequence>
<protein>
    <submittedName>
        <fullName evidence="2">Uncharacterized protein</fullName>
    </submittedName>
</protein>
<comment type="caution">
    <text evidence="2">The sequence shown here is derived from an EMBL/GenBank/DDBJ whole genome shotgun (WGS) entry which is preliminary data.</text>
</comment>
<reference evidence="3" key="1">
    <citation type="submission" date="2018-05" db="EMBL/GenBank/DDBJ databases">
        <title>Draft genome sequence of Stemphylium lycopersici strain CIDEFI 213.</title>
        <authorList>
            <person name="Medina R."/>
            <person name="Franco M.E.E."/>
            <person name="Lucentini C.G."/>
            <person name="Saparrat M.C.N."/>
            <person name="Balatti P.A."/>
        </authorList>
    </citation>
    <scope>NUCLEOTIDE SEQUENCE [LARGE SCALE GENOMIC DNA]</scope>
    <source>
        <strain evidence="3">CIDEFI 213</strain>
    </source>
</reference>
<feature type="compositionally biased region" description="Basic residues" evidence="1">
    <location>
        <begin position="88"/>
        <end position="97"/>
    </location>
</feature>
<dbReference type="AlphaFoldDB" id="A0A364N187"/>
<name>A0A364N187_STELY</name>
<feature type="region of interest" description="Disordered" evidence="1">
    <location>
        <begin position="66"/>
        <end position="97"/>
    </location>
</feature>
<evidence type="ECO:0000256" key="1">
    <source>
        <dbReference type="SAM" id="MobiDB-lite"/>
    </source>
</evidence>
<evidence type="ECO:0000313" key="2">
    <source>
        <dbReference type="EMBL" id="RAR09233.1"/>
    </source>
</evidence>
<dbReference type="EMBL" id="QGDH01000077">
    <property type="protein sequence ID" value="RAR09233.1"/>
    <property type="molecule type" value="Genomic_DNA"/>
</dbReference>
<proteinExistence type="predicted"/>
<dbReference type="Proteomes" id="UP000249619">
    <property type="component" value="Unassembled WGS sequence"/>
</dbReference>
<keyword evidence="3" id="KW-1185">Reference proteome</keyword>
<organism evidence="2 3">
    <name type="scientific">Stemphylium lycopersici</name>
    <name type="common">Tomato gray leaf spot disease fungus</name>
    <name type="synonym">Thyrospora lycopersici</name>
    <dbReference type="NCBI Taxonomy" id="183478"/>
    <lineage>
        <taxon>Eukaryota</taxon>
        <taxon>Fungi</taxon>
        <taxon>Dikarya</taxon>
        <taxon>Ascomycota</taxon>
        <taxon>Pezizomycotina</taxon>
        <taxon>Dothideomycetes</taxon>
        <taxon>Pleosporomycetidae</taxon>
        <taxon>Pleosporales</taxon>
        <taxon>Pleosporineae</taxon>
        <taxon>Pleosporaceae</taxon>
        <taxon>Stemphylium</taxon>
    </lineage>
</organism>
<gene>
    <name evidence="2" type="ORF">DDE83_005605</name>
</gene>